<proteinExistence type="predicted"/>
<organism evidence="1 2">
    <name type="scientific">Hallella colorans</name>
    <dbReference type="NCBI Taxonomy" id="1703337"/>
    <lineage>
        <taxon>Bacteria</taxon>
        <taxon>Pseudomonadati</taxon>
        <taxon>Bacteroidota</taxon>
        <taxon>Bacteroidia</taxon>
        <taxon>Bacteroidales</taxon>
        <taxon>Prevotellaceae</taxon>
        <taxon>Hallella</taxon>
    </lineage>
</organism>
<comment type="caution">
    <text evidence="1">The sequence shown here is derived from an EMBL/GenBank/DDBJ whole genome shotgun (WGS) entry which is preliminary data.</text>
</comment>
<sequence length="70" mass="7768">MVFFAIVLFDDICSIKELSMIGLSECQLYSHPSPHTSSASKSKGLEWMPLASSSMRFPLGSMLLSLFIPR</sequence>
<evidence type="ECO:0000313" key="1">
    <source>
        <dbReference type="EMBL" id="PVX59279.1"/>
    </source>
</evidence>
<accession>A0A2U0UNQ4</accession>
<evidence type="ECO:0000313" key="2">
    <source>
        <dbReference type="Proteomes" id="UP000245870"/>
    </source>
</evidence>
<protein>
    <submittedName>
        <fullName evidence="1">Uncharacterized protein</fullName>
    </submittedName>
</protein>
<name>A0A2U0UNQ4_9BACT</name>
<gene>
    <name evidence="1" type="ORF">C7379_10147</name>
</gene>
<dbReference type="Proteomes" id="UP000245870">
    <property type="component" value="Unassembled WGS sequence"/>
</dbReference>
<keyword evidence="2" id="KW-1185">Reference proteome</keyword>
<dbReference type="EMBL" id="QENY01000001">
    <property type="protein sequence ID" value="PVX59279.1"/>
    <property type="molecule type" value="Genomic_DNA"/>
</dbReference>
<reference evidence="1 2" key="1">
    <citation type="submission" date="2018-05" db="EMBL/GenBank/DDBJ databases">
        <title>Genomic Encyclopedia of Type Strains, Phase IV (KMG-IV): sequencing the most valuable type-strain genomes for metagenomic binning, comparative biology and taxonomic classification.</title>
        <authorList>
            <person name="Goeker M."/>
        </authorList>
    </citation>
    <scope>NUCLEOTIDE SEQUENCE [LARGE SCALE GENOMIC DNA]</scope>
    <source>
        <strain evidence="1 2">DSM 100333</strain>
    </source>
</reference>
<dbReference type="AlphaFoldDB" id="A0A2U0UNQ4"/>